<dbReference type="EMBL" id="JAVRRA010024627">
    <property type="protein sequence ID" value="KAK5131780.1"/>
    <property type="molecule type" value="Genomic_DNA"/>
</dbReference>
<organism evidence="1 2">
    <name type="scientific">Cryomyces antarcticus</name>
    <dbReference type="NCBI Taxonomy" id="329879"/>
    <lineage>
        <taxon>Eukaryota</taxon>
        <taxon>Fungi</taxon>
        <taxon>Dikarya</taxon>
        <taxon>Ascomycota</taxon>
        <taxon>Pezizomycotina</taxon>
        <taxon>Dothideomycetes</taxon>
        <taxon>Dothideomycetes incertae sedis</taxon>
        <taxon>Cryomyces</taxon>
    </lineage>
</organism>
<dbReference type="Proteomes" id="UP001357485">
    <property type="component" value="Unassembled WGS sequence"/>
</dbReference>
<accession>A0ABR0KWJ7</accession>
<evidence type="ECO:0000313" key="1">
    <source>
        <dbReference type="EMBL" id="KAK5131780.1"/>
    </source>
</evidence>
<evidence type="ECO:0000313" key="2">
    <source>
        <dbReference type="Proteomes" id="UP001357485"/>
    </source>
</evidence>
<evidence type="ECO:0008006" key="3">
    <source>
        <dbReference type="Google" id="ProtNLM"/>
    </source>
</evidence>
<gene>
    <name evidence="1" type="ORF">LTR16_000413</name>
</gene>
<reference evidence="1 2" key="1">
    <citation type="submission" date="2023-08" db="EMBL/GenBank/DDBJ databases">
        <title>Black Yeasts Isolated from many extreme environments.</title>
        <authorList>
            <person name="Coleine C."/>
            <person name="Stajich J.E."/>
            <person name="Selbmann L."/>
        </authorList>
    </citation>
    <scope>NUCLEOTIDE SEQUENCE [LARGE SCALE GENOMIC DNA]</scope>
    <source>
        <strain evidence="1 2">CCFEE 536</strain>
    </source>
</reference>
<name>A0ABR0KWJ7_9PEZI</name>
<protein>
    <recommendedName>
        <fullName evidence="3">TLC domain-containing protein</fullName>
    </recommendedName>
</protein>
<proteinExistence type="predicted"/>
<sequence length="180" mass="19295">MTGPLTPIARSAQLTLLASLFAYPLLFHFVTPSKPTPARFSQSREAISAAHCTLVTVLSLHELHRNSALWTSHPPPAAAATPSPASSSTLITTRSAFANAITALETGYLIQDAVILLLGARLRVKAKGTTGRLAKEINWRVLGWHHAGLSAALGVLQWYIARGREKGILVIVMLLLMNAS</sequence>
<keyword evidence="2" id="KW-1185">Reference proteome</keyword>
<comment type="caution">
    <text evidence="1">The sequence shown here is derived from an EMBL/GenBank/DDBJ whole genome shotgun (WGS) entry which is preliminary data.</text>
</comment>